<dbReference type="RefSeq" id="WP_264503494.1">
    <property type="nucleotide sequence ID" value="NZ_JAPDDS010000019.1"/>
</dbReference>
<dbReference type="Proteomes" id="UP001207930">
    <property type="component" value="Unassembled WGS sequence"/>
</dbReference>
<comment type="caution">
    <text evidence="1">The sequence shown here is derived from an EMBL/GenBank/DDBJ whole genome shotgun (WGS) entry which is preliminary data.</text>
</comment>
<name>A0ABT3FWD3_9BACT</name>
<sequence length="231" mass="25130">MKSLHVILGMLVLILADATAQEARRIKFRAVCLAHAGEVKKVRLLAASQPVEIDLITGDFTREAEATVAGGTLRFALPDAGADGEPEVVATVDALEGERHLLVFVPGTTGERTYRVLAIDDSEAAFPMGSSRLINLAPAKVRFTIGENSRELASGGTGDLPLPKKLNSMNQCPVQAAIAEPGGEWRVFSSTRWHATLQERSLVITFIDPSRGRPAFRRWADVPPWRRPKLD</sequence>
<organism evidence="1 2">
    <name type="scientific">Luteolibacter flavescens</name>
    <dbReference type="NCBI Taxonomy" id="1859460"/>
    <lineage>
        <taxon>Bacteria</taxon>
        <taxon>Pseudomonadati</taxon>
        <taxon>Verrucomicrobiota</taxon>
        <taxon>Verrucomicrobiia</taxon>
        <taxon>Verrucomicrobiales</taxon>
        <taxon>Verrucomicrobiaceae</taxon>
        <taxon>Luteolibacter</taxon>
    </lineage>
</organism>
<evidence type="ECO:0000313" key="2">
    <source>
        <dbReference type="Proteomes" id="UP001207930"/>
    </source>
</evidence>
<gene>
    <name evidence="1" type="ORF">OKA04_22575</name>
</gene>
<accession>A0ABT3FWD3</accession>
<evidence type="ECO:0000313" key="1">
    <source>
        <dbReference type="EMBL" id="MCW1887539.1"/>
    </source>
</evidence>
<dbReference type="EMBL" id="JAPDDS010000019">
    <property type="protein sequence ID" value="MCW1887539.1"/>
    <property type="molecule type" value="Genomic_DNA"/>
</dbReference>
<keyword evidence="2" id="KW-1185">Reference proteome</keyword>
<proteinExistence type="predicted"/>
<protein>
    <submittedName>
        <fullName evidence="1">Uncharacterized protein</fullName>
    </submittedName>
</protein>
<reference evidence="1 2" key="1">
    <citation type="submission" date="2022-10" db="EMBL/GenBank/DDBJ databases">
        <title>Luteolibacter flavescens strain MCCC 1K03193, whole genome shotgun sequencing project.</title>
        <authorList>
            <person name="Zhao G."/>
            <person name="Shen L."/>
        </authorList>
    </citation>
    <scope>NUCLEOTIDE SEQUENCE [LARGE SCALE GENOMIC DNA]</scope>
    <source>
        <strain evidence="1 2">MCCC 1K03193</strain>
    </source>
</reference>